<proteinExistence type="predicted"/>
<sequence>MLTRVNQISKATLATSSRLMSAHLDPHAQVNDEMKPMDEQINPSFFKMVEYYYDKGAAVLEPVLIKEDKRQNASVENKENFVRGVLATIKPVNKVLYITFPIRRENGQYEIIEAWRAQHSEHKTPTKGGIRYSLDVCEDEVKALSALMTFKCSVVDVPFGGAKGGVKIDPKKYTDYEIEKITRRIAIEFSKKGFLGPGVDVPAPDMGTDVCEDEVKALSALMTYKCSVVDVPFGGAKGGVKIDPKTYTDYEIEKITRRIAIEFSKKGFLGPGVDVPAPDMGTGEREMAWISDTYAQTTGHQDRDASACVTGKPIVSGGIHGRVSATGRGVWKGMEVFINNKEYMDKVGLEIGYKGKTAIIQGFGNVGLHTMRYLHRDGVKIVGIQEYNCGLFNPDGIDPKELEDYKIKNGTIKGFPGAADVPDYETLMYKDCDILVPAACEKAISKENAHQIKAKVIAEAANGPITPAAEKILLARGDCLIIPDLYINSGGVTVSYFEWLKNLNHVSYGRLTFKYEKDTNNHLLQSVKESISTALGKDVQIVPNSSFAKRIEGASEKDIVHSGLEYSMTRSANHIIKTAQKHNLGLDLRTAAYALSIHRVFTVYSTSGFTFS</sequence>
<reference evidence="2" key="1">
    <citation type="submission" date="2016-11" db="UniProtKB">
        <authorList>
            <consortium name="WormBaseParasite"/>
        </authorList>
    </citation>
    <scope>IDENTIFICATION</scope>
    <source>
        <strain evidence="2">KR3021</strain>
    </source>
</reference>
<organism evidence="1 2">
    <name type="scientific">Rhabditophanes sp. KR3021</name>
    <dbReference type="NCBI Taxonomy" id="114890"/>
    <lineage>
        <taxon>Eukaryota</taxon>
        <taxon>Metazoa</taxon>
        <taxon>Ecdysozoa</taxon>
        <taxon>Nematoda</taxon>
        <taxon>Chromadorea</taxon>
        <taxon>Rhabditida</taxon>
        <taxon>Tylenchina</taxon>
        <taxon>Panagrolaimomorpha</taxon>
        <taxon>Strongyloidoidea</taxon>
        <taxon>Alloionematidae</taxon>
        <taxon>Rhabditophanes</taxon>
    </lineage>
</organism>
<protein>
    <submittedName>
        <fullName evidence="2">Glutamate dehydrogenase [NAD(P)(+)]</fullName>
    </submittedName>
</protein>
<dbReference type="Proteomes" id="UP000095286">
    <property type="component" value="Unplaced"/>
</dbReference>
<accession>A0AC35TP64</accession>
<evidence type="ECO:0000313" key="1">
    <source>
        <dbReference type="Proteomes" id="UP000095286"/>
    </source>
</evidence>
<name>A0AC35TP64_9BILA</name>
<evidence type="ECO:0000313" key="2">
    <source>
        <dbReference type="WBParaSite" id="RSKR_0000270700.1"/>
    </source>
</evidence>
<dbReference type="WBParaSite" id="RSKR_0000270700.1">
    <property type="protein sequence ID" value="RSKR_0000270700.1"/>
    <property type="gene ID" value="RSKR_0000270700"/>
</dbReference>